<dbReference type="InterPro" id="IPR036388">
    <property type="entry name" value="WH-like_DNA-bd_sf"/>
</dbReference>
<evidence type="ECO:0000313" key="3">
    <source>
        <dbReference type="Proteomes" id="UP001183809"/>
    </source>
</evidence>
<dbReference type="PANTHER" id="PTHR33164:SF43">
    <property type="entry name" value="HTH-TYPE TRANSCRIPTIONAL REPRESSOR YETL"/>
    <property type="match status" value="1"/>
</dbReference>
<dbReference type="Pfam" id="PF01047">
    <property type="entry name" value="MarR"/>
    <property type="match status" value="1"/>
</dbReference>
<dbReference type="EMBL" id="JAVREY010000050">
    <property type="protein sequence ID" value="MDT0467252.1"/>
    <property type="molecule type" value="Genomic_DNA"/>
</dbReference>
<dbReference type="PANTHER" id="PTHR33164">
    <property type="entry name" value="TRANSCRIPTIONAL REGULATOR, MARR FAMILY"/>
    <property type="match status" value="1"/>
</dbReference>
<comment type="caution">
    <text evidence="2">The sequence shown here is derived from an EMBL/GenBank/DDBJ whole genome shotgun (WGS) entry which is preliminary data.</text>
</comment>
<dbReference type="RefSeq" id="WP_311698714.1">
    <property type="nucleotide sequence ID" value="NZ_JAVREY010000050.1"/>
</dbReference>
<dbReference type="InterPro" id="IPR036390">
    <property type="entry name" value="WH_DNA-bd_sf"/>
</dbReference>
<name>A0ABU2U200_9ACTN</name>
<reference evidence="3" key="1">
    <citation type="submission" date="2023-07" db="EMBL/GenBank/DDBJ databases">
        <title>30 novel species of actinomycetes from the DSMZ collection.</title>
        <authorList>
            <person name="Nouioui I."/>
        </authorList>
    </citation>
    <scope>NUCLEOTIDE SEQUENCE [LARGE SCALE GENOMIC DNA]</scope>
    <source>
        <strain evidence="3">DSM 41699</strain>
    </source>
</reference>
<dbReference type="PROSITE" id="PS50995">
    <property type="entry name" value="HTH_MARR_2"/>
    <property type="match status" value="1"/>
</dbReference>
<dbReference type="SUPFAM" id="SSF46785">
    <property type="entry name" value="Winged helix' DNA-binding domain"/>
    <property type="match status" value="1"/>
</dbReference>
<evidence type="ECO:0000313" key="2">
    <source>
        <dbReference type="EMBL" id="MDT0467252.1"/>
    </source>
</evidence>
<dbReference type="InterPro" id="IPR000835">
    <property type="entry name" value="HTH_MarR-typ"/>
</dbReference>
<dbReference type="PRINTS" id="PR00598">
    <property type="entry name" value="HTHMARR"/>
</dbReference>
<accession>A0ABU2U200</accession>
<evidence type="ECO:0000259" key="1">
    <source>
        <dbReference type="PROSITE" id="PS50995"/>
    </source>
</evidence>
<sequence>MSKHETAPTSVDPADVGLQFLTVAHQVKDVVDQHMAKAGLSLSRTKVLQLLARRGALHQAELAEALGQAPRSVTQAVEALERLQLVTRTGDPEDRRRKTVSLTDQGRTALAAGEEAGRQILQQIFGTLDAHQLARMETLLGHTDTAARRSIAR</sequence>
<keyword evidence="3" id="KW-1185">Reference proteome</keyword>
<feature type="domain" description="HTH marR-type" evidence="1">
    <location>
        <begin position="13"/>
        <end position="145"/>
    </location>
</feature>
<dbReference type="InterPro" id="IPR039422">
    <property type="entry name" value="MarR/SlyA-like"/>
</dbReference>
<proteinExistence type="predicted"/>
<dbReference type="Proteomes" id="UP001183809">
    <property type="component" value="Unassembled WGS sequence"/>
</dbReference>
<dbReference type="SMART" id="SM00347">
    <property type="entry name" value="HTH_MARR"/>
    <property type="match status" value="1"/>
</dbReference>
<protein>
    <submittedName>
        <fullName evidence="2">MarR family transcriptional regulator</fullName>
    </submittedName>
</protein>
<organism evidence="2 3">
    <name type="scientific">Streptomyces gibsoniae</name>
    <dbReference type="NCBI Taxonomy" id="3075529"/>
    <lineage>
        <taxon>Bacteria</taxon>
        <taxon>Bacillati</taxon>
        <taxon>Actinomycetota</taxon>
        <taxon>Actinomycetes</taxon>
        <taxon>Kitasatosporales</taxon>
        <taxon>Streptomycetaceae</taxon>
        <taxon>Streptomyces</taxon>
    </lineage>
</organism>
<dbReference type="Gene3D" id="1.10.10.10">
    <property type="entry name" value="Winged helix-like DNA-binding domain superfamily/Winged helix DNA-binding domain"/>
    <property type="match status" value="1"/>
</dbReference>
<gene>
    <name evidence="2" type="ORF">RM764_30345</name>
</gene>